<accession>A0A060P057</accession>
<feature type="domain" description="Metallo-beta-lactamase" evidence="1">
    <location>
        <begin position="17"/>
        <end position="202"/>
    </location>
</feature>
<dbReference type="Gene3D" id="3.60.15.10">
    <property type="entry name" value="Ribonuclease Z/Hydroxyacylglutathione hydrolase-like"/>
    <property type="match status" value="1"/>
</dbReference>
<dbReference type="InterPro" id="IPR000396">
    <property type="entry name" value="Pdiesterase2"/>
</dbReference>
<name>A0A060P057_9BURK</name>
<keyword evidence="2" id="KW-0378">Hydrolase</keyword>
<evidence type="ECO:0000259" key="1">
    <source>
        <dbReference type="SMART" id="SM00849"/>
    </source>
</evidence>
<proteinExistence type="predicted"/>
<dbReference type="PANTHER" id="PTHR28283">
    <property type="entry name" value="3',5'-CYCLIC-NUCLEOTIDE PHOSPHODIESTERASE 1"/>
    <property type="match status" value="1"/>
</dbReference>
<dbReference type="SUPFAM" id="SSF56281">
    <property type="entry name" value="Metallo-hydrolase/oxidoreductase"/>
    <property type="match status" value="1"/>
</dbReference>
<dbReference type="RefSeq" id="WP_045537125.1">
    <property type="nucleotide sequence ID" value="NZ_AP014569.1"/>
</dbReference>
<dbReference type="InterPro" id="IPR001279">
    <property type="entry name" value="Metallo-B-lactamas"/>
</dbReference>
<organism evidence="2 3">
    <name type="scientific">Serpentinimonas maccroryi</name>
    <dbReference type="NCBI Taxonomy" id="1458426"/>
    <lineage>
        <taxon>Bacteria</taxon>
        <taxon>Pseudomonadati</taxon>
        <taxon>Pseudomonadota</taxon>
        <taxon>Betaproteobacteria</taxon>
        <taxon>Burkholderiales</taxon>
        <taxon>Comamonadaceae</taxon>
        <taxon>Serpentinimonas</taxon>
    </lineage>
</organism>
<dbReference type="Proteomes" id="UP000066014">
    <property type="component" value="Chromosome"/>
</dbReference>
<dbReference type="EMBL" id="AP014569">
    <property type="protein sequence ID" value="BAO84524.1"/>
    <property type="molecule type" value="Genomic_DNA"/>
</dbReference>
<protein>
    <submittedName>
        <fullName evidence="2">Metal-dependent hydrolase of the beta-lactamase superfamily I</fullName>
    </submittedName>
</protein>
<dbReference type="GO" id="GO:0004115">
    <property type="term" value="F:3',5'-cyclic-AMP phosphodiesterase activity"/>
    <property type="evidence" value="ECO:0007669"/>
    <property type="project" value="InterPro"/>
</dbReference>
<dbReference type="GO" id="GO:1902660">
    <property type="term" value="P:negative regulation of glucose mediated signaling pathway"/>
    <property type="evidence" value="ECO:0007669"/>
    <property type="project" value="TreeGrafter"/>
</dbReference>
<dbReference type="InterPro" id="IPR036866">
    <property type="entry name" value="RibonucZ/Hydroxyglut_hydro"/>
</dbReference>
<dbReference type="GO" id="GO:0047555">
    <property type="term" value="F:3',5'-cyclic-GMP phosphodiesterase activity"/>
    <property type="evidence" value="ECO:0007669"/>
    <property type="project" value="TreeGrafter"/>
</dbReference>
<dbReference type="CDD" id="cd07735">
    <property type="entry name" value="class_II_PDE_MBL-fold"/>
    <property type="match status" value="1"/>
</dbReference>
<dbReference type="PRINTS" id="PR00388">
    <property type="entry name" value="PDIESTERASE2"/>
</dbReference>
<dbReference type="KEGG" id="cbab:SMCB_2296"/>
<dbReference type="GO" id="GO:0006198">
    <property type="term" value="P:cAMP catabolic process"/>
    <property type="evidence" value="ECO:0007669"/>
    <property type="project" value="InterPro"/>
</dbReference>
<evidence type="ECO:0000313" key="2">
    <source>
        <dbReference type="EMBL" id="BAO84524.1"/>
    </source>
</evidence>
<dbReference type="AlphaFoldDB" id="A0A060P057"/>
<dbReference type="PANTHER" id="PTHR28283:SF1">
    <property type="entry name" value="3',5'-CYCLIC-NUCLEOTIDE PHOSPHODIESTERASE 1"/>
    <property type="match status" value="1"/>
</dbReference>
<dbReference type="SMART" id="SM00849">
    <property type="entry name" value="Lactamase_B"/>
    <property type="match status" value="1"/>
</dbReference>
<dbReference type="STRING" id="1458426.SMCB_2296"/>
<gene>
    <name evidence="2" type="ORF">SMCB_2296</name>
</gene>
<dbReference type="HOGENOM" id="CLU_1060731_0_0_4"/>
<evidence type="ECO:0000313" key="3">
    <source>
        <dbReference type="Proteomes" id="UP000066014"/>
    </source>
</evidence>
<keyword evidence="3" id="KW-1185">Reference proteome</keyword>
<dbReference type="OrthoDB" id="9803916at2"/>
<sequence length="259" mass="28739">MQVRVLGCSGAIARDARTTSFLLDERILIDAGTGVGDLTVDEMLRIEHVFLTHAHLDHIAALPLMIDSMAAGLRRPLLVHALPETIAALRQHIFNHVIWPDFSLIPSPEHPFLRFEPLQVGEVHEVCGHRVQALPAQHNVPAVGYAVATPSGNWVFTGDTCSNPAFWRCVNELPLAMLVIECAFSEREHWLALRSQHLSPSLLALELAQLDLGRHPGLRIGLTHTKPAERPQIEADIAALGLAQRYPLIWLESGQRFDF</sequence>
<reference evidence="2 3" key="1">
    <citation type="journal article" date="2014" name="Nat. Commun.">
        <title>Physiological and genomic features of highly alkaliphilic hydrogen-utilizing Betaproteobacteria from a continental serpentinizing site.</title>
        <authorList>
            <person name="Suzuki S."/>
            <person name="Kuenen J.G."/>
            <person name="Schipper K."/>
            <person name="van der Velde S."/>
            <person name="Ishii S."/>
            <person name="Wu A."/>
            <person name="Sorokin D.Y."/>
            <person name="Tenney A."/>
            <person name="Meng X.Y."/>
            <person name="Morrill P.L."/>
            <person name="Kamagata Y."/>
            <person name="Muyzer G."/>
            <person name="Nealson K.H."/>
        </authorList>
    </citation>
    <scope>NUCLEOTIDE SEQUENCE [LARGE SCALE GENOMIC DNA]</scope>
    <source>
        <strain evidence="2 3">B1</strain>
    </source>
</reference>
<dbReference type="Pfam" id="PF12706">
    <property type="entry name" value="Lactamase_B_2"/>
    <property type="match status" value="1"/>
</dbReference>